<feature type="non-terminal residue" evidence="2">
    <location>
        <position position="144"/>
    </location>
</feature>
<reference evidence="2" key="1">
    <citation type="journal article" date="2021" name="Sci. Adv.">
        <title>The American lobster genome reveals insights on longevity, neural, and immune adaptations.</title>
        <authorList>
            <person name="Polinski J.M."/>
            <person name="Zimin A.V."/>
            <person name="Clark K.F."/>
            <person name="Kohn A.B."/>
            <person name="Sadowski N."/>
            <person name="Timp W."/>
            <person name="Ptitsyn A."/>
            <person name="Khanna P."/>
            <person name="Romanova D.Y."/>
            <person name="Williams P."/>
            <person name="Greenwood S.J."/>
            <person name="Moroz L.L."/>
            <person name="Walt D.R."/>
            <person name="Bodnar A.G."/>
        </authorList>
    </citation>
    <scope>NUCLEOTIDE SEQUENCE</scope>
    <source>
        <strain evidence="2">GMGI-L3</strain>
    </source>
</reference>
<evidence type="ECO:0000256" key="1">
    <source>
        <dbReference type="SAM" id="MobiDB-lite"/>
    </source>
</evidence>
<comment type="caution">
    <text evidence="2">The sequence shown here is derived from an EMBL/GenBank/DDBJ whole genome shotgun (WGS) entry which is preliminary data.</text>
</comment>
<feature type="compositionally biased region" description="Polar residues" evidence="1">
    <location>
        <begin position="47"/>
        <end position="119"/>
    </location>
</feature>
<gene>
    <name evidence="2" type="ORF">Hamer_G008566</name>
</gene>
<name>A0A8J5N4X3_HOMAM</name>
<dbReference type="Proteomes" id="UP000747542">
    <property type="component" value="Unassembled WGS sequence"/>
</dbReference>
<evidence type="ECO:0000313" key="2">
    <source>
        <dbReference type="EMBL" id="KAG7173044.1"/>
    </source>
</evidence>
<dbReference type="AlphaFoldDB" id="A0A8J5N4X3"/>
<protein>
    <submittedName>
        <fullName evidence="2">Uncharacterized protein</fullName>
    </submittedName>
</protein>
<accession>A0A8J5N4X3</accession>
<organism evidence="2 3">
    <name type="scientific">Homarus americanus</name>
    <name type="common">American lobster</name>
    <dbReference type="NCBI Taxonomy" id="6706"/>
    <lineage>
        <taxon>Eukaryota</taxon>
        <taxon>Metazoa</taxon>
        <taxon>Ecdysozoa</taxon>
        <taxon>Arthropoda</taxon>
        <taxon>Crustacea</taxon>
        <taxon>Multicrustacea</taxon>
        <taxon>Malacostraca</taxon>
        <taxon>Eumalacostraca</taxon>
        <taxon>Eucarida</taxon>
        <taxon>Decapoda</taxon>
        <taxon>Pleocyemata</taxon>
        <taxon>Astacidea</taxon>
        <taxon>Nephropoidea</taxon>
        <taxon>Nephropidae</taxon>
        <taxon>Homarus</taxon>
    </lineage>
</organism>
<sequence>MNRDFWRSPCWEDDDAPSPDIINDFSGDEEDDNYDRNEIDNPPSPPGMTNNHSCQSSREQGPGNNWGSASSPINPGGANSTINPGGASSTINPGGANSTINPGGANSTINPGGANSTINPGGAGNTIDPRSSSSSTINPGGANS</sequence>
<feature type="region of interest" description="Disordered" evidence="1">
    <location>
        <begin position="1"/>
        <end position="144"/>
    </location>
</feature>
<dbReference type="EMBL" id="JAHLQT010010178">
    <property type="protein sequence ID" value="KAG7173044.1"/>
    <property type="molecule type" value="Genomic_DNA"/>
</dbReference>
<keyword evidence="3" id="KW-1185">Reference proteome</keyword>
<evidence type="ECO:0000313" key="3">
    <source>
        <dbReference type="Proteomes" id="UP000747542"/>
    </source>
</evidence>
<proteinExistence type="predicted"/>
<feature type="compositionally biased region" description="Polar residues" evidence="1">
    <location>
        <begin position="128"/>
        <end position="144"/>
    </location>
</feature>